<protein>
    <recommendedName>
        <fullName evidence="2">J domain-containing protein</fullName>
    </recommendedName>
</protein>
<feature type="compositionally biased region" description="Pro residues" evidence="1">
    <location>
        <begin position="228"/>
        <end position="242"/>
    </location>
</feature>
<dbReference type="InterPro" id="IPR036869">
    <property type="entry name" value="J_dom_sf"/>
</dbReference>
<sequence>MAEPSSEIDTSKDYYAVLGLPRTAEISEIKRAYKTLALKVHPDRHPEHEKTEAHNRFCKIQDAYDILSDPVKKALCDDARPYNNRGPSNRGTSEYPTARESKTPLWRQNQPQRYYDFKANNGAPTTATGGKRRAPDLPPRRTGSAEASFGSRNNGSHFRTDLRDEPPAKSSNYRSPHTSSPYARSPNLDTSAQAPRPVPHRPSPTAKSDPPDTVNPHTMDKDNTPPTTSTPPHQPPQFPFPQPAQTTPSQDPSDPSDPSKQPQQPTEPKQSSGTIPVPSAGQDTNDEGQLDNTPNADERRPGNPETLSALKFPTPPTRTEDFRKYLEEWNLFKIKIIGHYVARETEITKLQISRSDDIQKYYNWLVQDDDLRDFFIEEHEKQLEVHFGYSL</sequence>
<gene>
    <name evidence="3" type="ORF">FANTH_7758</name>
</gene>
<comment type="caution">
    <text evidence="3">The sequence shown here is derived from an EMBL/GenBank/DDBJ whole genome shotgun (WGS) entry which is preliminary data.</text>
</comment>
<accession>A0A8H4ZCW9</accession>
<feature type="compositionally biased region" description="Polar residues" evidence="1">
    <location>
        <begin position="169"/>
        <end position="193"/>
    </location>
</feature>
<dbReference type="Gene3D" id="1.10.287.110">
    <property type="entry name" value="DnaJ domain"/>
    <property type="match status" value="1"/>
</dbReference>
<evidence type="ECO:0000313" key="4">
    <source>
        <dbReference type="Proteomes" id="UP000573603"/>
    </source>
</evidence>
<dbReference type="Proteomes" id="UP000573603">
    <property type="component" value="Unassembled WGS sequence"/>
</dbReference>
<dbReference type="PANTHER" id="PTHR24074">
    <property type="entry name" value="CO-CHAPERONE PROTEIN DJLA"/>
    <property type="match status" value="1"/>
</dbReference>
<feature type="domain" description="J" evidence="2">
    <location>
        <begin position="13"/>
        <end position="86"/>
    </location>
</feature>
<dbReference type="InterPro" id="IPR001623">
    <property type="entry name" value="DnaJ_domain"/>
</dbReference>
<proteinExistence type="predicted"/>
<dbReference type="CDD" id="cd06257">
    <property type="entry name" value="DnaJ"/>
    <property type="match status" value="1"/>
</dbReference>
<dbReference type="SMART" id="SM00271">
    <property type="entry name" value="DnaJ"/>
    <property type="match status" value="1"/>
</dbReference>
<feature type="compositionally biased region" description="Low complexity" evidence="1">
    <location>
        <begin position="243"/>
        <end position="266"/>
    </location>
</feature>
<keyword evidence="4" id="KW-1185">Reference proteome</keyword>
<feature type="region of interest" description="Disordered" evidence="1">
    <location>
        <begin position="77"/>
        <end position="315"/>
    </location>
</feature>
<dbReference type="EMBL" id="JABEVY010000175">
    <property type="protein sequence ID" value="KAF5244334.1"/>
    <property type="molecule type" value="Genomic_DNA"/>
</dbReference>
<feature type="compositionally biased region" description="Polar residues" evidence="1">
    <location>
        <begin position="85"/>
        <end position="95"/>
    </location>
</feature>
<dbReference type="InterPro" id="IPR050817">
    <property type="entry name" value="DjlA_DnaK_co-chaperone"/>
</dbReference>
<name>A0A8H4ZCW9_9HYPO</name>
<feature type="compositionally biased region" description="Basic and acidic residues" evidence="1">
    <location>
        <begin position="158"/>
        <end position="167"/>
    </location>
</feature>
<dbReference type="PRINTS" id="PR00625">
    <property type="entry name" value="JDOMAIN"/>
</dbReference>
<dbReference type="PROSITE" id="PS50076">
    <property type="entry name" value="DNAJ_2"/>
    <property type="match status" value="1"/>
</dbReference>
<evidence type="ECO:0000256" key="1">
    <source>
        <dbReference type="SAM" id="MobiDB-lite"/>
    </source>
</evidence>
<dbReference type="SUPFAM" id="SSF46565">
    <property type="entry name" value="Chaperone J-domain"/>
    <property type="match status" value="1"/>
</dbReference>
<dbReference type="AlphaFoldDB" id="A0A8H4ZCW9"/>
<evidence type="ECO:0000259" key="2">
    <source>
        <dbReference type="PROSITE" id="PS50076"/>
    </source>
</evidence>
<reference evidence="3 4" key="1">
    <citation type="journal article" date="2020" name="BMC Genomics">
        <title>Correction to: Identification and distribution of gene clusters required for synthesis of sphingolipid metabolism inhibitors in diverse species of the filamentous fungus Fusarium.</title>
        <authorList>
            <person name="Kim H.S."/>
            <person name="Lohmar J.M."/>
            <person name="Busman M."/>
            <person name="Brown D.W."/>
            <person name="Naumann T.A."/>
            <person name="Divon H.H."/>
            <person name="Lysoe E."/>
            <person name="Uhlig S."/>
            <person name="Proctor R.H."/>
        </authorList>
    </citation>
    <scope>NUCLEOTIDE SEQUENCE [LARGE SCALE GENOMIC DNA]</scope>
    <source>
        <strain evidence="3 4">NRRL 25214</strain>
    </source>
</reference>
<evidence type="ECO:0000313" key="3">
    <source>
        <dbReference type="EMBL" id="KAF5244334.1"/>
    </source>
</evidence>
<organism evidence="3 4">
    <name type="scientific">Fusarium anthophilum</name>
    <dbReference type="NCBI Taxonomy" id="48485"/>
    <lineage>
        <taxon>Eukaryota</taxon>
        <taxon>Fungi</taxon>
        <taxon>Dikarya</taxon>
        <taxon>Ascomycota</taxon>
        <taxon>Pezizomycotina</taxon>
        <taxon>Sordariomycetes</taxon>
        <taxon>Hypocreomycetidae</taxon>
        <taxon>Hypocreales</taxon>
        <taxon>Nectriaceae</taxon>
        <taxon>Fusarium</taxon>
        <taxon>Fusarium fujikuroi species complex</taxon>
    </lineage>
</organism>
<dbReference type="Pfam" id="PF00226">
    <property type="entry name" value="DnaJ"/>
    <property type="match status" value="1"/>
</dbReference>